<dbReference type="RefSeq" id="WP_004817492.1">
    <property type="nucleotide sequence ID" value="NZ_KB849455.1"/>
</dbReference>
<dbReference type="PATRIC" id="fig|1217656.3.peg.556"/>
<proteinExistence type="predicted"/>
<dbReference type="NCBIfam" id="NF033832">
    <property type="entry name" value="sce7726_fam"/>
    <property type="match status" value="1"/>
</dbReference>
<name>N8X310_ACIGI</name>
<keyword evidence="2" id="KW-1185">Reference proteome</keyword>
<dbReference type="InterPro" id="IPR047729">
    <property type="entry name" value="Sce7726-like"/>
</dbReference>
<dbReference type="AlphaFoldDB" id="N8X310"/>
<organism evidence="1 2">
    <name type="scientific">Acinetobacter guillouiae NIPH 991</name>
    <dbReference type="NCBI Taxonomy" id="1217656"/>
    <lineage>
        <taxon>Bacteria</taxon>
        <taxon>Pseudomonadati</taxon>
        <taxon>Pseudomonadota</taxon>
        <taxon>Gammaproteobacteria</taxon>
        <taxon>Moraxellales</taxon>
        <taxon>Moraxellaceae</taxon>
        <taxon>Acinetobacter</taxon>
    </lineage>
</organism>
<evidence type="ECO:0000313" key="1">
    <source>
        <dbReference type="EMBL" id="ENV18772.1"/>
    </source>
</evidence>
<accession>N8X310</accession>
<dbReference type="EMBL" id="APPJ01000004">
    <property type="protein sequence ID" value="ENV18772.1"/>
    <property type="molecule type" value="Genomic_DNA"/>
</dbReference>
<comment type="caution">
    <text evidence="1">The sequence shown here is derived from an EMBL/GenBank/DDBJ whole genome shotgun (WGS) entry which is preliminary data.</text>
</comment>
<protein>
    <submittedName>
        <fullName evidence="1">Uncharacterized protein</fullName>
    </submittedName>
</protein>
<evidence type="ECO:0000313" key="2">
    <source>
        <dbReference type="Proteomes" id="UP000013148"/>
    </source>
</evidence>
<reference evidence="1 2" key="1">
    <citation type="submission" date="2013-02" db="EMBL/GenBank/DDBJ databases">
        <title>The Genome Sequence of Acinetobacter guillouiae NIPH 991.</title>
        <authorList>
            <consortium name="The Broad Institute Genome Sequencing Platform"/>
            <consortium name="The Broad Institute Genome Sequencing Center for Infectious Disease"/>
            <person name="Cerqueira G."/>
            <person name="Feldgarden M."/>
            <person name="Courvalin P."/>
            <person name="Perichon B."/>
            <person name="Grillot-Courvalin C."/>
            <person name="Clermont D."/>
            <person name="Rocha E."/>
            <person name="Yoon E.-J."/>
            <person name="Nemec A."/>
            <person name="Walker B."/>
            <person name="Young S.K."/>
            <person name="Zeng Q."/>
            <person name="Gargeya S."/>
            <person name="Fitzgerald M."/>
            <person name="Haas B."/>
            <person name="Abouelleil A."/>
            <person name="Alvarado L."/>
            <person name="Arachchi H.M."/>
            <person name="Berlin A.M."/>
            <person name="Chapman S.B."/>
            <person name="Dewar J."/>
            <person name="Goldberg J."/>
            <person name="Griggs A."/>
            <person name="Gujja S."/>
            <person name="Hansen M."/>
            <person name="Howarth C."/>
            <person name="Imamovic A."/>
            <person name="Larimer J."/>
            <person name="McCowan C."/>
            <person name="Murphy C."/>
            <person name="Neiman D."/>
            <person name="Pearson M."/>
            <person name="Priest M."/>
            <person name="Roberts A."/>
            <person name="Saif S."/>
            <person name="Shea T."/>
            <person name="Sisk P."/>
            <person name="Sykes S."/>
            <person name="Wortman J."/>
            <person name="Nusbaum C."/>
            <person name="Birren B."/>
        </authorList>
    </citation>
    <scope>NUCLEOTIDE SEQUENCE [LARGE SCALE GENOMIC DNA]</scope>
    <source>
        <strain evidence="1 2">NIPH 991</strain>
    </source>
</reference>
<gene>
    <name evidence="1" type="ORF">F964_00572</name>
</gene>
<dbReference type="Proteomes" id="UP000013148">
    <property type="component" value="Unassembled WGS sequence"/>
</dbReference>
<sequence length="196" mass="22703">MFSKNQILGPDDIRTALRDWVHEKFELKHNDILINELGFWNKDPNSTVDCSFRADLALANGRLVGFEIKSEKDTLKRWLSQMIAYSNVFDEIWLCSHGKHLHHALEVTDKHIGMLVVDDSGSIAVVRYASQNKKLNFYDLSGLLWKDELLGFASQNNILEIKSRMTKNEIRDILSERSSLKDLKPYVLQKLKERKS</sequence>
<dbReference type="HOGENOM" id="CLU_091314_1_0_6"/>